<dbReference type="SUPFAM" id="SSF51338">
    <property type="entry name" value="Composite domain of metallo-dependent hydrolases"/>
    <property type="match status" value="1"/>
</dbReference>
<dbReference type="GO" id="GO:0044205">
    <property type="term" value="P:'de novo' UMP biosynthetic process"/>
    <property type="evidence" value="ECO:0007669"/>
    <property type="project" value="UniProtKB-UniRule"/>
</dbReference>
<dbReference type="SUPFAM" id="SSF51556">
    <property type="entry name" value="Metallo-dependent hydrolases"/>
    <property type="match status" value="1"/>
</dbReference>
<proteinExistence type="inferred from homology"/>
<dbReference type="EMBL" id="NOZQ01000197">
    <property type="protein sequence ID" value="OYD14247.1"/>
    <property type="molecule type" value="Genomic_DNA"/>
</dbReference>
<dbReference type="InterPro" id="IPR002195">
    <property type="entry name" value="Dihydroorotase_CS"/>
</dbReference>
<feature type="compositionally biased region" description="Basic and acidic residues" evidence="7">
    <location>
        <begin position="33"/>
        <end position="45"/>
    </location>
</feature>
<keyword evidence="3 6" id="KW-0479">Metal-binding</keyword>
<organism evidence="9 10">
    <name type="scientific">candidate division WOR-3 bacterium JGI_Cruoil_03_44_89</name>
    <dbReference type="NCBI Taxonomy" id="1973748"/>
    <lineage>
        <taxon>Bacteria</taxon>
        <taxon>Bacteria division WOR-3</taxon>
    </lineage>
</organism>
<keyword evidence="5 6" id="KW-0665">Pyrimidine biosynthesis</keyword>
<dbReference type="InterPro" id="IPR011059">
    <property type="entry name" value="Metal-dep_hydrolase_composite"/>
</dbReference>
<dbReference type="GO" id="GO:0004038">
    <property type="term" value="F:allantoinase activity"/>
    <property type="evidence" value="ECO:0007669"/>
    <property type="project" value="TreeGrafter"/>
</dbReference>
<feature type="active site" evidence="6">
    <location>
        <position position="316"/>
    </location>
</feature>
<evidence type="ECO:0000256" key="2">
    <source>
        <dbReference type="ARBA" id="ARBA00010286"/>
    </source>
</evidence>
<feature type="binding site" evidence="6">
    <location>
        <position position="77"/>
    </location>
    <ligand>
        <name>Zn(2+)</name>
        <dbReference type="ChEBI" id="CHEBI:29105"/>
        <label>1</label>
    </ligand>
</feature>
<dbReference type="HAMAP" id="MF_00220_B">
    <property type="entry name" value="PyrC_classI_B"/>
    <property type="match status" value="1"/>
</dbReference>
<dbReference type="InterPro" id="IPR004722">
    <property type="entry name" value="DHOase"/>
</dbReference>
<dbReference type="InterPro" id="IPR032466">
    <property type="entry name" value="Metal_Hydrolase"/>
</dbReference>
<dbReference type="PANTHER" id="PTHR43668:SF2">
    <property type="entry name" value="ALLANTOINASE"/>
    <property type="match status" value="1"/>
</dbReference>
<dbReference type="GO" id="GO:0006145">
    <property type="term" value="P:purine nucleobase catabolic process"/>
    <property type="evidence" value="ECO:0007669"/>
    <property type="project" value="TreeGrafter"/>
</dbReference>
<feature type="domain" description="Dihydroorotase catalytic" evidence="8">
    <location>
        <begin position="65"/>
        <end position="248"/>
    </location>
</feature>
<evidence type="ECO:0000256" key="6">
    <source>
        <dbReference type="HAMAP-Rule" id="MF_00220"/>
    </source>
</evidence>
<evidence type="ECO:0000313" key="9">
    <source>
        <dbReference type="EMBL" id="OYD14247.1"/>
    </source>
</evidence>
<protein>
    <recommendedName>
        <fullName evidence="6">Dihydroorotase</fullName>
        <shortName evidence="6">DHOase</shortName>
        <ecNumber evidence="6">3.5.2.3</ecNumber>
    </recommendedName>
</protein>
<dbReference type="InterPro" id="IPR024403">
    <property type="entry name" value="DHOase_cat"/>
</dbReference>
<dbReference type="GO" id="GO:0005737">
    <property type="term" value="C:cytoplasm"/>
    <property type="evidence" value="ECO:0007669"/>
    <property type="project" value="TreeGrafter"/>
</dbReference>
<comment type="similarity">
    <text evidence="2 6">Belongs to the metallo-dependent hydrolases superfamily. DHOase family. Class I DHOase subfamily.</text>
</comment>
<feature type="binding site" evidence="6">
    <location>
        <position position="109"/>
    </location>
    <ligand>
        <name>substrate</name>
    </ligand>
</feature>
<accession>A0A235BR96</accession>
<feature type="region of interest" description="Disordered" evidence="7">
    <location>
        <begin position="33"/>
        <end position="55"/>
    </location>
</feature>
<evidence type="ECO:0000256" key="4">
    <source>
        <dbReference type="ARBA" id="ARBA00022801"/>
    </source>
</evidence>
<feature type="binding site" evidence="6">
    <location>
        <position position="191"/>
    </location>
    <ligand>
        <name>Zn(2+)</name>
        <dbReference type="ChEBI" id="CHEBI:29105"/>
        <label>2</label>
    </ligand>
</feature>
<keyword evidence="6" id="KW-0862">Zinc</keyword>
<dbReference type="CDD" id="cd01317">
    <property type="entry name" value="DHOase_IIa"/>
    <property type="match status" value="1"/>
</dbReference>
<feature type="binding site" evidence="6">
    <location>
        <position position="75"/>
    </location>
    <ligand>
        <name>Zn(2+)</name>
        <dbReference type="ChEBI" id="CHEBI:29105"/>
        <label>1</label>
    </ligand>
</feature>
<reference evidence="9 10" key="1">
    <citation type="submission" date="2017-07" db="EMBL/GenBank/DDBJ databases">
        <title>Recovery of genomes from metagenomes via a dereplication, aggregation, and scoring strategy.</title>
        <authorList>
            <person name="Sieber C.M."/>
            <person name="Probst A.J."/>
            <person name="Sharrar A."/>
            <person name="Thomas B.C."/>
            <person name="Hess M."/>
            <person name="Tringe S.G."/>
            <person name="Banfield J.F."/>
        </authorList>
    </citation>
    <scope>NUCLEOTIDE SEQUENCE [LARGE SCALE GENOMIC DNA]</scope>
    <source>
        <strain evidence="9">JGI_Cruoil_03_44_89</strain>
    </source>
</reference>
<sequence length="432" mass="47836">MSKLIIKNARVIDPFTDTDGAFDVLIEGERVKEMRGRGKSEERKGKREKGRMKRKERRVINARGLLVIPGLVDMHTHLREPGREDEETILSGTMSALKGGYQAVVCMANTEPPVDNLGIVKYIREAERVCDVYPVGAVTKGLKGVELSEIGDLVNAGCVAVSDDGMPIMNSFIMRRALEYCKQFGIPVISHTEDLNLSSGVMNEGIVSTELGLPGIPSCAEEAMVARDILLARFTESKLHIAHISTKGSIELVRRAKKEGVNVTCEATPHHLSLTDECVRSFNTNYKMNPPLRTEVDRKAVIEGLVDDTIDMIATDHAPHADFEKELEFDRAPSGVIGLETALACGITYLVKPGLMDMKQLLRKFTVNPTRILSLSIRGISAGEYANLAIVDPTCEWIPQKFLSKSKNSPFIGKKLYGKVLYTLYKGKLYEW</sequence>
<comment type="caution">
    <text evidence="6">Lacks conserved residue(s) required for the propagation of feature annotation.</text>
</comment>
<feature type="binding site" evidence="6">
    <location>
        <position position="320"/>
    </location>
    <ligand>
        <name>substrate</name>
    </ligand>
</feature>
<comment type="pathway">
    <text evidence="6">Pyrimidine metabolism; UMP biosynthesis via de novo pathway; (S)-dihydroorotate from bicarbonate: step 3/3.</text>
</comment>
<dbReference type="NCBIfam" id="TIGR00857">
    <property type="entry name" value="pyrC_multi"/>
    <property type="match status" value="1"/>
</dbReference>
<feature type="binding site" evidence="6">
    <location>
        <position position="289"/>
    </location>
    <ligand>
        <name>substrate</name>
    </ligand>
</feature>
<gene>
    <name evidence="6" type="primary">pyrC</name>
    <name evidence="9" type="ORF">CH333_08640</name>
</gene>
<dbReference type="Gene3D" id="3.20.20.140">
    <property type="entry name" value="Metal-dependent hydrolases"/>
    <property type="match status" value="1"/>
</dbReference>
<comment type="cofactor">
    <cofactor evidence="6">
        <name>Zn(2+)</name>
        <dbReference type="ChEBI" id="CHEBI:29105"/>
    </cofactor>
    <text evidence="6">Binds 2 Zn(2+) ions per subunit.</text>
</comment>
<dbReference type="AlphaFoldDB" id="A0A235BR96"/>
<feature type="binding site" evidence="6">
    <location>
        <position position="243"/>
    </location>
    <ligand>
        <name>Zn(2+)</name>
        <dbReference type="ChEBI" id="CHEBI:29105"/>
        <label>2</label>
    </ligand>
</feature>
<comment type="function">
    <text evidence="1 6">Catalyzes the reversible cyclization of carbamoyl aspartate to dihydroorotate.</text>
</comment>
<evidence type="ECO:0000256" key="1">
    <source>
        <dbReference type="ARBA" id="ARBA00002368"/>
    </source>
</evidence>
<feature type="binding site" evidence="6">
    <location>
        <position position="164"/>
    </location>
    <ligand>
        <name>Zn(2+)</name>
        <dbReference type="ChEBI" id="CHEBI:29105"/>
        <label>2</label>
    </ligand>
</feature>
<feature type="binding site" evidence="6">
    <location>
        <begin position="77"/>
        <end position="79"/>
    </location>
    <ligand>
        <name>substrate</name>
    </ligand>
</feature>
<dbReference type="Gene3D" id="2.30.40.10">
    <property type="entry name" value="Urease, subunit C, domain 1"/>
    <property type="match status" value="1"/>
</dbReference>
<evidence type="ECO:0000256" key="3">
    <source>
        <dbReference type="ARBA" id="ARBA00022723"/>
    </source>
</evidence>
<dbReference type="UniPathway" id="UPA00070">
    <property type="reaction ID" value="UER00117"/>
</dbReference>
<evidence type="ECO:0000313" key="10">
    <source>
        <dbReference type="Proteomes" id="UP000215215"/>
    </source>
</evidence>
<name>A0A235BR96_UNCW3</name>
<dbReference type="Proteomes" id="UP000215215">
    <property type="component" value="Unassembled WGS sequence"/>
</dbReference>
<keyword evidence="4 6" id="KW-0378">Hydrolase</keyword>
<dbReference type="PROSITE" id="PS00483">
    <property type="entry name" value="DIHYDROOROTASE_2"/>
    <property type="match status" value="1"/>
</dbReference>
<comment type="caution">
    <text evidence="9">The sequence shown here is derived from an EMBL/GenBank/DDBJ whole genome shotgun (WGS) entry which is preliminary data.</text>
</comment>
<evidence type="ECO:0000256" key="5">
    <source>
        <dbReference type="ARBA" id="ARBA00022975"/>
    </source>
</evidence>
<dbReference type="InterPro" id="IPR050138">
    <property type="entry name" value="DHOase/Allantoinase_Hydrolase"/>
</dbReference>
<feature type="compositionally biased region" description="Basic residues" evidence="7">
    <location>
        <begin position="46"/>
        <end position="55"/>
    </location>
</feature>
<dbReference type="GO" id="GO:0004151">
    <property type="term" value="F:dihydroorotase activity"/>
    <property type="evidence" value="ECO:0007669"/>
    <property type="project" value="UniProtKB-UniRule"/>
</dbReference>
<dbReference type="PANTHER" id="PTHR43668">
    <property type="entry name" value="ALLANTOINASE"/>
    <property type="match status" value="1"/>
</dbReference>
<dbReference type="Pfam" id="PF12890">
    <property type="entry name" value="DHOase"/>
    <property type="match status" value="1"/>
</dbReference>
<dbReference type="GO" id="GO:0008270">
    <property type="term" value="F:zinc ion binding"/>
    <property type="evidence" value="ECO:0007669"/>
    <property type="project" value="UniProtKB-UniRule"/>
</dbReference>
<comment type="catalytic activity">
    <reaction evidence="6">
        <text>(S)-dihydroorotate + H2O = N-carbamoyl-L-aspartate + H(+)</text>
        <dbReference type="Rhea" id="RHEA:24296"/>
        <dbReference type="ChEBI" id="CHEBI:15377"/>
        <dbReference type="ChEBI" id="CHEBI:15378"/>
        <dbReference type="ChEBI" id="CHEBI:30864"/>
        <dbReference type="ChEBI" id="CHEBI:32814"/>
        <dbReference type="EC" id="3.5.2.3"/>
    </reaction>
</comment>
<feature type="binding site" evidence="6">
    <location>
        <position position="164"/>
    </location>
    <ligand>
        <name>Zn(2+)</name>
        <dbReference type="ChEBI" id="CHEBI:29105"/>
        <label>1</label>
    </ligand>
</feature>
<evidence type="ECO:0000259" key="8">
    <source>
        <dbReference type="Pfam" id="PF12890"/>
    </source>
</evidence>
<evidence type="ECO:0000256" key="7">
    <source>
        <dbReference type="SAM" id="MobiDB-lite"/>
    </source>
</evidence>
<dbReference type="EC" id="3.5.2.3" evidence="6"/>
<feature type="binding site" evidence="6">
    <location>
        <position position="316"/>
    </location>
    <ligand>
        <name>Zn(2+)</name>
        <dbReference type="ChEBI" id="CHEBI:29105"/>
        <label>1</label>
    </ligand>
</feature>